<protein>
    <submittedName>
        <fullName evidence="3">NADH:flavin oxidoreductase/NADH oxidase</fullName>
    </submittedName>
</protein>
<accession>A0A9P5MZS1</accession>
<dbReference type="EMBL" id="WHVB01000005">
    <property type="protein sequence ID" value="KAF8482744.1"/>
    <property type="molecule type" value="Genomic_DNA"/>
</dbReference>
<dbReference type="PANTHER" id="PTHR22893:SF91">
    <property type="entry name" value="NADPH DEHYDROGENASE 2-RELATED"/>
    <property type="match status" value="1"/>
</dbReference>
<dbReference type="GO" id="GO:0003959">
    <property type="term" value="F:NADPH dehydrogenase activity"/>
    <property type="evidence" value="ECO:0007669"/>
    <property type="project" value="TreeGrafter"/>
</dbReference>
<sequence length="380" mass="41946">MATSKLFQPIQVGTVTLQHRVVMAPLARFRGNSNHTPTDLVVEHYSARSSGPGTLIISEATFIAQKASGNSFNAPGIWSDEQVVAWKKVTDAVHAKGSFMYSQLWALGRGASIEQLKREDPSFEYVSAGDIPPPRKPQQQQEANGDDPPRPRPLTKAEIAEYVQLYATAARNAVERAGFDGVEIYGANGYLLDQFLKETSNNRMDEYGGSPENNARFVLDVVAAVSAAVGEERVGLRLTPWLTSLDNPGNNPIPVFSYLVAELRRRHPNFGYLHVVEPRVRGSIDRAVEGESNDFLRTIWAGKLWISAGGFSRDDAIKQADEQGELIAFGRYFTSNPDLPIRLQKNIPLTPYDREVFYVEESPVGYNDYLPADTSLSAAA</sequence>
<reference evidence="3" key="1">
    <citation type="submission" date="2019-10" db="EMBL/GenBank/DDBJ databases">
        <authorList>
            <consortium name="DOE Joint Genome Institute"/>
            <person name="Kuo A."/>
            <person name="Miyauchi S."/>
            <person name="Kiss E."/>
            <person name="Drula E."/>
            <person name="Kohler A."/>
            <person name="Sanchez-Garcia M."/>
            <person name="Andreopoulos B."/>
            <person name="Barry K.W."/>
            <person name="Bonito G."/>
            <person name="Buee M."/>
            <person name="Carver A."/>
            <person name="Chen C."/>
            <person name="Cichocki N."/>
            <person name="Clum A."/>
            <person name="Culley D."/>
            <person name="Crous P.W."/>
            <person name="Fauchery L."/>
            <person name="Girlanda M."/>
            <person name="Hayes R."/>
            <person name="Keri Z."/>
            <person name="LaButti K."/>
            <person name="Lipzen A."/>
            <person name="Lombard V."/>
            <person name="Magnuson J."/>
            <person name="Maillard F."/>
            <person name="Morin E."/>
            <person name="Murat C."/>
            <person name="Nolan M."/>
            <person name="Ohm R."/>
            <person name="Pangilinan J."/>
            <person name="Pereira M."/>
            <person name="Perotto S."/>
            <person name="Peter M."/>
            <person name="Riley R."/>
            <person name="Sitrit Y."/>
            <person name="Stielow B."/>
            <person name="Szollosi G."/>
            <person name="Zifcakova L."/>
            <person name="Stursova M."/>
            <person name="Spatafora J.W."/>
            <person name="Tedersoo L."/>
            <person name="Vaario L.-M."/>
            <person name="Yamada A."/>
            <person name="Yan M."/>
            <person name="Wang P."/>
            <person name="Xu J."/>
            <person name="Bruns T."/>
            <person name="Baldrian P."/>
            <person name="Vilgalys R."/>
            <person name="Henrissat B."/>
            <person name="Grigoriev I.V."/>
            <person name="Hibbett D."/>
            <person name="Nagy L.G."/>
            <person name="Martin F.M."/>
        </authorList>
    </citation>
    <scope>NUCLEOTIDE SEQUENCE</scope>
    <source>
        <strain evidence="3">Prilba</strain>
    </source>
</reference>
<feature type="region of interest" description="Disordered" evidence="1">
    <location>
        <begin position="124"/>
        <end position="153"/>
    </location>
</feature>
<keyword evidence="4" id="KW-1185">Reference proteome</keyword>
<proteinExistence type="predicted"/>
<dbReference type="Pfam" id="PF00724">
    <property type="entry name" value="Oxidored_FMN"/>
    <property type="match status" value="1"/>
</dbReference>
<gene>
    <name evidence="3" type="ORF">DFH94DRAFT_680758</name>
</gene>
<dbReference type="SUPFAM" id="SSF51395">
    <property type="entry name" value="FMN-linked oxidoreductases"/>
    <property type="match status" value="1"/>
</dbReference>
<evidence type="ECO:0000313" key="4">
    <source>
        <dbReference type="Proteomes" id="UP000759537"/>
    </source>
</evidence>
<dbReference type="AlphaFoldDB" id="A0A9P5MZS1"/>
<evidence type="ECO:0000256" key="1">
    <source>
        <dbReference type="SAM" id="MobiDB-lite"/>
    </source>
</evidence>
<dbReference type="InterPro" id="IPR001155">
    <property type="entry name" value="OxRdtase_FMN_N"/>
</dbReference>
<dbReference type="Gene3D" id="3.20.20.70">
    <property type="entry name" value="Aldolase class I"/>
    <property type="match status" value="1"/>
</dbReference>
<dbReference type="CDD" id="cd02933">
    <property type="entry name" value="OYE_like_FMN"/>
    <property type="match status" value="1"/>
</dbReference>
<dbReference type="OrthoDB" id="276546at2759"/>
<dbReference type="PANTHER" id="PTHR22893">
    <property type="entry name" value="NADH OXIDOREDUCTASE-RELATED"/>
    <property type="match status" value="1"/>
</dbReference>
<comment type="caution">
    <text evidence="3">The sequence shown here is derived from an EMBL/GenBank/DDBJ whole genome shotgun (WGS) entry which is preliminary data.</text>
</comment>
<evidence type="ECO:0000313" key="3">
    <source>
        <dbReference type="EMBL" id="KAF8482744.1"/>
    </source>
</evidence>
<dbReference type="InterPro" id="IPR045247">
    <property type="entry name" value="Oye-like"/>
</dbReference>
<feature type="domain" description="NADH:flavin oxidoreductase/NADH oxidase N-terminal" evidence="2">
    <location>
        <begin position="5"/>
        <end position="349"/>
    </location>
</feature>
<dbReference type="GO" id="GO:0010181">
    <property type="term" value="F:FMN binding"/>
    <property type="evidence" value="ECO:0007669"/>
    <property type="project" value="InterPro"/>
</dbReference>
<organism evidence="3 4">
    <name type="scientific">Russula ochroleuca</name>
    <dbReference type="NCBI Taxonomy" id="152965"/>
    <lineage>
        <taxon>Eukaryota</taxon>
        <taxon>Fungi</taxon>
        <taxon>Dikarya</taxon>
        <taxon>Basidiomycota</taxon>
        <taxon>Agaricomycotina</taxon>
        <taxon>Agaricomycetes</taxon>
        <taxon>Russulales</taxon>
        <taxon>Russulaceae</taxon>
        <taxon>Russula</taxon>
    </lineage>
</organism>
<name>A0A9P5MZS1_9AGAM</name>
<dbReference type="InterPro" id="IPR013785">
    <property type="entry name" value="Aldolase_TIM"/>
</dbReference>
<dbReference type="Proteomes" id="UP000759537">
    <property type="component" value="Unassembled WGS sequence"/>
</dbReference>
<reference evidence="3" key="2">
    <citation type="journal article" date="2020" name="Nat. Commun.">
        <title>Large-scale genome sequencing of mycorrhizal fungi provides insights into the early evolution of symbiotic traits.</title>
        <authorList>
            <person name="Miyauchi S."/>
            <person name="Kiss E."/>
            <person name="Kuo A."/>
            <person name="Drula E."/>
            <person name="Kohler A."/>
            <person name="Sanchez-Garcia M."/>
            <person name="Morin E."/>
            <person name="Andreopoulos B."/>
            <person name="Barry K.W."/>
            <person name="Bonito G."/>
            <person name="Buee M."/>
            <person name="Carver A."/>
            <person name="Chen C."/>
            <person name="Cichocki N."/>
            <person name="Clum A."/>
            <person name="Culley D."/>
            <person name="Crous P.W."/>
            <person name="Fauchery L."/>
            <person name="Girlanda M."/>
            <person name="Hayes R.D."/>
            <person name="Keri Z."/>
            <person name="LaButti K."/>
            <person name="Lipzen A."/>
            <person name="Lombard V."/>
            <person name="Magnuson J."/>
            <person name="Maillard F."/>
            <person name="Murat C."/>
            <person name="Nolan M."/>
            <person name="Ohm R.A."/>
            <person name="Pangilinan J."/>
            <person name="Pereira M.F."/>
            <person name="Perotto S."/>
            <person name="Peter M."/>
            <person name="Pfister S."/>
            <person name="Riley R."/>
            <person name="Sitrit Y."/>
            <person name="Stielow J.B."/>
            <person name="Szollosi G."/>
            <person name="Zifcakova L."/>
            <person name="Stursova M."/>
            <person name="Spatafora J.W."/>
            <person name="Tedersoo L."/>
            <person name="Vaario L.M."/>
            <person name="Yamada A."/>
            <person name="Yan M."/>
            <person name="Wang P."/>
            <person name="Xu J."/>
            <person name="Bruns T."/>
            <person name="Baldrian P."/>
            <person name="Vilgalys R."/>
            <person name="Dunand C."/>
            <person name="Henrissat B."/>
            <person name="Grigoriev I.V."/>
            <person name="Hibbett D."/>
            <person name="Nagy L.G."/>
            <person name="Martin F.M."/>
        </authorList>
    </citation>
    <scope>NUCLEOTIDE SEQUENCE</scope>
    <source>
        <strain evidence="3">Prilba</strain>
    </source>
</reference>
<dbReference type="FunFam" id="3.20.20.70:FF:000138">
    <property type="entry name" value="NADPH dehydrogenase 1"/>
    <property type="match status" value="1"/>
</dbReference>
<evidence type="ECO:0000259" key="2">
    <source>
        <dbReference type="Pfam" id="PF00724"/>
    </source>
</evidence>